<evidence type="ECO:0000313" key="1">
    <source>
        <dbReference type="EMBL" id="GBO09869.1"/>
    </source>
</evidence>
<dbReference type="AlphaFoldDB" id="A0A4Y2UA18"/>
<protein>
    <submittedName>
        <fullName evidence="1">Uncharacterized protein</fullName>
    </submittedName>
</protein>
<gene>
    <name evidence="1" type="ORF">AVEN_194932_1</name>
</gene>
<sequence length="116" mass="13134">MLPMRQQALQLSGILVSRNILISLNIRTTRNWKRVSCQRDQPLYTGNAALREALQLLEYLHSLIYLNIRTTGTEACHAEDQPLYNRNAALPTEALQLLEMLVRSRSNGFPGGRKGT</sequence>
<comment type="caution">
    <text evidence="1">The sequence shown here is derived from an EMBL/GenBank/DDBJ whole genome shotgun (WGS) entry which is preliminary data.</text>
</comment>
<dbReference type="Proteomes" id="UP000499080">
    <property type="component" value="Unassembled WGS sequence"/>
</dbReference>
<dbReference type="EMBL" id="BGPR01035173">
    <property type="protein sequence ID" value="GBO09869.1"/>
    <property type="molecule type" value="Genomic_DNA"/>
</dbReference>
<organism evidence="1 2">
    <name type="scientific">Araneus ventricosus</name>
    <name type="common">Orbweaver spider</name>
    <name type="synonym">Epeira ventricosa</name>
    <dbReference type="NCBI Taxonomy" id="182803"/>
    <lineage>
        <taxon>Eukaryota</taxon>
        <taxon>Metazoa</taxon>
        <taxon>Ecdysozoa</taxon>
        <taxon>Arthropoda</taxon>
        <taxon>Chelicerata</taxon>
        <taxon>Arachnida</taxon>
        <taxon>Araneae</taxon>
        <taxon>Araneomorphae</taxon>
        <taxon>Entelegynae</taxon>
        <taxon>Araneoidea</taxon>
        <taxon>Araneidae</taxon>
        <taxon>Araneus</taxon>
    </lineage>
</organism>
<proteinExistence type="predicted"/>
<keyword evidence="2" id="KW-1185">Reference proteome</keyword>
<name>A0A4Y2UA18_ARAVE</name>
<evidence type="ECO:0000313" key="2">
    <source>
        <dbReference type="Proteomes" id="UP000499080"/>
    </source>
</evidence>
<accession>A0A4Y2UA18</accession>
<reference evidence="1 2" key="1">
    <citation type="journal article" date="2019" name="Sci. Rep.">
        <title>Orb-weaving spider Araneus ventricosus genome elucidates the spidroin gene catalogue.</title>
        <authorList>
            <person name="Kono N."/>
            <person name="Nakamura H."/>
            <person name="Ohtoshi R."/>
            <person name="Moran D.A.P."/>
            <person name="Shinohara A."/>
            <person name="Yoshida Y."/>
            <person name="Fujiwara M."/>
            <person name="Mori M."/>
            <person name="Tomita M."/>
            <person name="Arakawa K."/>
        </authorList>
    </citation>
    <scope>NUCLEOTIDE SEQUENCE [LARGE SCALE GENOMIC DNA]</scope>
</reference>